<accession>A0A7W9V2K3</accession>
<evidence type="ECO:0000313" key="2">
    <source>
        <dbReference type="EMBL" id="MBB5940380.1"/>
    </source>
</evidence>
<gene>
    <name evidence="2" type="ORF">FHS42_007478</name>
</gene>
<reference evidence="2 3" key="1">
    <citation type="submission" date="2020-08" db="EMBL/GenBank/DDBJ databases">
        <title>Genomic Encyclopedia of Type Strains, Phase III (KMG-III): the genomes of soil and plant-associated and newly described type strains.</title>
        <authorList>
            <person name="Whitman W."/>
        </authorList>
    </citation>
    <scope>NUCLEOTIDE SEQUENCE [LARGE SCALE GENOMIC DNA]</scope>
    <source>
        <strain evidence="2 3">CECT 8305</strain>
    </source>
</reference>
<keyword evidence="3" id="KW-1185">Reference proteome</keyword>
<dbReference type="Gene3D" id="2.170.16.10">
    <property type="entry name" value="Hedgehog/Intein (Hint) domain"/>
    <property type="match status" value="1"/>
</dbReference>
<feature type="region of interest" description="Disordered" evidence="1">
    <location>
        <begin position="577"/>
        <end position="597"/>
    </location>
</feature>
<dbReference type="EMBL" id="JACHJL010000044">
    <property type="protein sequence ID" value="MBB5940380.1"/>
    <property type="molecule type" value="Genomic_DNA"/>
</dbReference>
<evidence type="ECO:0000256" key="1">
    <source>
        <dbReference type="SAM" id="MobiDB-lite"/>
    </source>
</evidence>
<name>A0A7W9V2K3_9ACTN</name>
<organism evidence="2 3">
    <name type="scientific">Streptomyces zagrosensis</name>
    <dbReference type="NCBI Taxonomy" id="1042984"/>
    <lineage>
        <taxon>Bacteria</taxon>
        <taxon>Bacillati</taxon>
        <taxon>Actinomycetota</taxon>
        <taxon>Actinomycetes</taxon>
        <taxon>Kitasatosporales</taxon>
        <taxon>Streptomycetaceae</taxon>
        <taxon>Streptomyces</taxon>
    </lineage>
</organism>
<dbReference type="RefSeq" id="WP_184580481.1">
    <property type="nucleotide sequence ID" value="NZ_JACHJL010000044.1"/>
</dbReference>
<dbReference type="Proteomes" id="UP000588098">
    <property type="component" value="Unassembled WGS sequence"/>
</dbReference>
<comment type="caution">
    <text evidence="2">The sequence shown here is derived from an EMBL/GenBank/DDBJ whole genome shotgun (WGS) entry which is preliminary data.</text>
</comment>
<sequence>MPSSMRYHCTEADAPTHYQKLCGSKTGGDYFPVQIANCEFTDSAGQKTYKYFNKNPTPNKQCAKEGGEPSSCYCCCACMAYGTSVGVPGGHRSIESIASGDYVLAGKLTQGNGSAALSWEPVLVGFSDGTAMEGSSHTVYLSYGPPEGLGGELICSLDQVVMLANGGLVRASQLHVGDELVDQSGRAVPLRSVAIGEYRGGVHHIGTVVPAGGVDGHLLVAGGVVVGDYYLQLTFDSVAGENKVHDAEQRPHIWSDEYRRQAGVQPTRTALVFGASTGPLPERVVLPTGTFTVFSDTRDYCDGAVAAFLTPAQSADIRKRGKQTSFENPIPKALVDIVLRHLRGFFPDVDFELDWVNPEPNVYSSYRDGRKRVVVTGGLARTRELDFEGLTMAAAHGVHRFSEGEQRGHSFRGAGAADYDAFVGTSRWIWWGKQWIKMVYEAQVQWEKLFGLITSENAGADPDNQIYRPAISCRVECIEALNKDLPECAGGPPPLRIALEEARATEEGVALVVNLAPTEETAAVTENYIIHPHVEVRFAERDPDRAHRILLTTAQSLGVGDHTVTIRNLISDLDTGVDPDRATVQVTGHDPAPRATL</sequence>
<dbReference type="AlphaFoldDB" id="A0A7W9V2K3"/>
<evidence type="ECO:0000313" key="3">
    <source>
        <dbReference type="Proteomes" id="UP000588098"/>
    </source>
</evidence>
<protein>
    <submittedName>
        <fullName evidence="2">Uncharacterized protein</fullName>
    </submittedName>
</protein>
<proteinExistence type="predicted"/>